<keyword evidence="6 9" id="KW-0406">Ion transport</keyword>
<dbReference type="GO" id="GO:0005921">
    <property type="term" value="C:gap junction"/>
    <property type="evidence" value="ECO:0007669"/>
    <property type="project" value="UniProtKB-UniRule"/>
</dbReference>
<keyword evidence="5 9" id="KW-1133">Transmembrane helix</keyword>
<feature type="transmembrane region" description="Helical" evidence="9">
    <location>
        <begin position="114"/>
        <end position="138"/>
    </location>
</feature>
<dbReference type="InterPro" id="IPR000990">
    <property type="entry name" value="Innexin"/>
</dbReference>
<evidence type="ECO:0000256" key="7">
    <source>
        <dbReference type="ARBA" id="ARBA00023136"/>
    </source>
</evidence>
<proteinExistence type="inferred from homology"/>
<dbReference type="PROSITE" id="PS51013">
    <property type="entry name" value="PANNEXIN"/>
    <property type="match status" value="1"/>
</dbReference>
<sequence length="356" mass="41146">MATFTEAYYQWVPFVLGLQCILFYLPQILWKTVYTARASSDIISLLGSAREAVADDRQTRQRKVARVADFLEDMIDGHRCQRKGRKTRAVNRMYDYCGLCVVSKRMGICLVMSYLAIKMLIVVNAALQLYLIQCFVGFSGNDVPLSDDLLQDNQSTSQNYKTSDHPRSYAFGWTLLNYIWTGREWPVTLLFPRVAYCRVPNIRAVGGDNAYTAQCALPINMLNEKLYIFLWFWIFFLLTITCGSLLLWLLRIASPFHRRRFVWRYLRSHTLQFPKGVLQVNALKDFVDVYLGRDGVFLVRMIAINAGQIVASELVTTLWKNYFDLMTMQMPPFPSFEETTEVVTSFQEAMTDIGYV</sequence>
<evidence type="ECO:0000313" key="10">
    <source>
        <dbReference type="EMBL" id="VDK87716.1"/>
    </source>
</evidence>
<dbReference type="GO" id="GO:0034220">
    <property type="term" value="P:monoatomic ion transmembrane transport"/>
    <property type="evidence" value="ECO:0007669"/>
    <property type="project" value="UniProtKB-KW"/>
</dbReference>
<accession>A0A3P6TI51</accession>
<comment type="caution">
    <text evidence="9">Lacks conserved residue(s) required for the propagation of feature annotation.</text>
</comment>
<keyword evidence="2 9" id="KW-0813">Transport</keyword>
<keyword evidence="3" id="KW-1003">Cell membrane</keyword>
<feature type="transmembrane region" description="Helical" evidence="9">
    <location>
        <begin position="226"/>
        <end position="250"/>
    </location>
</feature>
<keyword evidence="11" id="KW-1185">Reference proteome</keyword>
<evidence type="ECO:0000256" key="4">
    <source>
        <dbReference type="ARBA" id="ARBA00022692"/>
    </source>
</evidence>
<dbReference type="EMBL" id="UYRU01044776">
    <property type="protein sequence ID" value="VDK87716.1"/>
    <property type="molecule type" value="Genomic_DNA"/>
</dbReference>
<keyword evidence="4 9" id="KW-0812">Transmembrane</keyword>
<protein>
    <recommendedName>
        <fullName evidence="9">Innexin</fullName>
    </recommendedName>
</protein>
<dbReference type="Proteomes" id="UP000281553">
    <property type="component" value="Unassembled WGS sequence"/>
</dbReference>
<name>A0A3P6TI51_DIBLA</name>
<evidence type="ECO:0000256" key="9">
    <source>
        <dbReference type="RuleBase" id="RU010713"/>
    </source>
</evidence>
<dbReference type="OrthoDB" id="6232833at2759"/>
<reference evidence="10 11" key="1">
    <citation type="submission" date="2018-11" db="EMBL/GenBank/DDBJ databases">
        <authorList>
            <consortium name="Pathogen Informatics"/>
        </authorList>
    </citation>
    <scope>NUCLEOTIDE SEQUENCE [LARGE SCALE GENOMIC DNA]</scope>
</reference>
<keyword evidence="8 9" id="KW-0407">Ion channel</keyword>
<comment type="similarity">
    <text evidence="9">Belongs to the pannexin family.</text>
</comment>
<evidence type="ECO:0000256" key="1">
    <source>
        <dbReference type="ARBA" id="ARBA00004651"/>
    </source>
</evidence>
<evidence type="ECO:0000256" key="8">
    <source>
        <dbReference type="ARBA" id="ARBA00023303"/>
    </source>
</evidence>
<organism evidence="10 11">
    <name type="scientific">Dibothriocephalus latus</name>
    <name type="common">Fish tapeworm</name>
    <name type="synonym">Diphyllobothrium latum</name>
    <dbReference type="NCBI Taxonomy" id="60516"/>
    <lineage>
        <taxon>Eukaryota</taxon>
        <taxon>Metazoa</taxon>
        <taxon>Spiralia</taxon>
        <taxon>Lophotrochozoa</taxon>
        <taxon>Platyhelminthes</taxon>
        <taxon>Cestoda</taxon>
        <taxon>Eucestoda</taxon>
        <taxon>Diphyllobothriidea</taxon>
        <taxon>Diphyllobothriidae</taxon>
        <taxon>Dibothriocephalus</taxon>
    </lineage>
</organism>
<evidence type="ECO:0000256" key="6">
    <source>
        <dbReference type="ARBA" id="ARBA00023065"/>
    </source>
</evidence>
<feature type="transmembrane region" description="Helical" evidence="9">
    <location>
        <begin position="12"/>
        <end position="30"/>
    </location>
</feature>
<dbReference type="AlphaFoldDB" id="A0A3P6TI51"/>
<evidence type="ECO:0000256" key="5">
    <source>
        <dbReference type="ARBA" id="ARBA00022989"/>
    </source>
</evidence>
<dbReference type="GO" id="GO:0005886">
    <property type="term" value="C:plasma membrane"/>
    <property type="evidence" value="ECO:0007669"/>
    <property type="project" value="UniProtKB-SubCell"/>
</dbReference>
<evidence type="ECO:0000256" key="3">
    <source>
        <dbReference type="ARBA" id="ARBA00022475"/>
    </source>
</evidence>
<dbReference type="Pfam" id="PF00876">
    <property type="entry name" value="Innexin"/>
    <property type="match status" value="1"/>
</dbReference>
<dbReference type="PANTHER" id="PTHR11893">
    <property type="entry name" value="INNEXIN"/>
    <property type="match status" value="1"/>
</dbReference>
<comment type="function">
    <text evidence="9">Structural component of the gap junctions.</text>
</comment>
<gene>
    <name evidence="9" type="primary">inx</name>
    <name evidence="10" type="ORF">DILT_LOCUS4066</name>
</gene>
<evidence type="ECO:0000313" key="11">
    <source>
        <dbReference type="Proteomes" id="UP000281553"/>
    </source>
</evidence>
<evidence type="ECO:0000256" key="2">
    <source>
        <dbReference type="ARBA" id="ARBA00022448"/>
    </source>
</evidence>
<comment type="subcellular location">
    <subcellularLocation>
        <location evidence="1 9">Cell membrane</location>
        <topology evidence="1 9">Multi-pass membrane protein</topology>
    </subcellularLocation>
</comment>
<dbReference type="PANTHER" id="PTHR11893:SF36">
    <property type="entry name" value="INNEXIN-5"/>
    <property type="match status" value="1"/>
</dbReference>
<keyword evidence="7 9" id="KW-0472">Membrane</keyword>
<dbReference type="PRINTS" id="PR01262">
    <property type="entry name" value="INNEXIN"/>
</dbReference>